<name>A0A5D8QK06_9THEO</name>
<dbReference type="NCBIfam" id="NF011405">
    <property type="entry name" value="PRK14830.1"/>
    <property type="match status" value="1"/>
</dbReference>
<evidence type="ECO:0000313" key="3">
    <source>
        <dbReference type="EMBL" id="TZE83628.1"/>
    </source>
</evidence>
<accession>A0A5D8QK06</accession>
<dbReference type="PANTHER" id="PTHR10291">
    <property type="entry name" value="DEHYDRODOLICHYL DIPHOSPHATE SYNTHASE FAMILY MEMBER"/>
    <property type="match status" value="1"/>
</dbReference>
<evidence type="ECO:0000313" key="4">
    <source>
        <dbReference type="Proteomes" id="UP000322976"/>
    </source>
</evidence>
<dbReference type="InterPro" id="IPR018520">
    <property type="entry name" value="UPP_synth-like_CS"/>
</dbReference>
<comment type="similarity">
    <text evidence="2">Belongs to the UPP synthase family.</text>
</comment>
<dbReference type="Pfam" id="PF01255">
    <property type="entry name" value="Prenyltransf"/>
    <property type="match status" value="1"/>
</dbReference>
<protein>
    <recommendedName>
        <fullName evidence="2">Isoprenyl transferase</fullName>
        <ecNumber evidence="2">2.5.1.-</ecNumber>
    </recommendedName>
</protein>
<dbReference type="GO" id="GO:0016094">
    <property type="term" value="P:polyprenol biosynthetic process"/>
    <property type="evidence" value="ECO:0007669"/>
    <property type="project" value="TreeGrafter"/>
</dbReference>
<dbReference type="NCBIfam" id="TIGR00055">
    <property type="entry name" value="uppS"/>
    <property type="match status" value="1"/>
</dbReference>
<feature type="binding site" evidence="2">
    <location>
        <position position="16"/>
    </location>
    <ligand>
        <name>Mg(2+)</name>
        <dbReference type="ChEBI" id="CHEBI:18420"/>
    </ligand>
</feature>
<feature type="binding site" evidence="2">
    <location>
        <begin position="17"/>
        <end position="20"/>
    </location>
    <ligand>
        <name>substrate</name>
    </ligand>
</feature>
<feature type="binding site" evidence="2">
    <location>
        <position position="33"/>
    </location>
    <ligand>
        <name>substrate</name>
    </ligand>
</feature>
<dbReference type="PANTHER" id="PTHR10291:SF0">
    <property type="entry name" value="DEHYDRODOLICHYL DIPHOSPHATE SYNTHASE 2"/>
    <property type="match status" value="1"/>
</dbReference>
<dbReference type="Proteomes" id="UP000322976">
    <property type="component" value="Unassembled WGS sequence"/>
</dbReference>
<dbReference type="GO" id="GO:0005829">
    <property type="term" value="C:cytosol"/>
    <property type="evidence" value="ECO:0007669"/>
    <property type="project" value="TreeGrafter"/>
</dbReference>
<dbReference type="AlphaFoldDB" id="A0A5D8QK06"/>
<evidence type="ECO:0000256" key="1">
    <source>
        <dbReference type="ARBA" id="ARBA00022679"/>
    </source>
</evidence>
<dbReference type="SUPFAM" id="SSF64005">
    <property type="entry name" value="Undecaprenyl diphosphate synthase"/>
    <property type="match status" value="1"/>
</dbReference>
<dbReference type="EMBL" id="VTPS01000001">
    <property type="protein sequence ID" value="TZE83628.1"/>
    <property type="molecule type" value="Genomic_DNA"/>
</dbReference>
<keyword evidence="2" id="KW-0460">Magnesium</keyword>
<dbReference type="EC" id="2.5.1.-" evidence="2"/>
<evidence type="ECO:0000256" key="2">
    <source>
        <dbReference type="HAMAP-Rule" id="MF_01139"/>
    </source>
</evidence>
<keyword evidence="2" id="KW-0479">Metal-binding</keyword>
<dbReference type="HAMAP" id="MF_01139">
    <property type="entry name" value="ISPT"/>
    <property type="match status" value="1"/>
</dbReference>
<gene>
    <name evidence="3" type="ORF">FWJ32_00085</name>
</gene>
<dbReference type="InterPro" id="IPR036424">
    <property type="entry name" value="UPP_synth-like_sf"/>
</dbReference>
<dbReference type="InterPro" id="IPR001441">
    <property type="entry name" value="UPP_synth-like"/>
</dbReference>
<dbReference type="Gene3D" id="3.40.1180.10">
    <property type="entry name" value="Decaprenyl diphosphate synthase-like"/>
    <property type="match status" value="1"/>
</dbReference>
<reference evidence="3 4" key="1">
    <citation type="submission" date="2019-08" db="EMBL/GenBank/DDBJ databases">
        <title>Calorimonas adulescens gen. nov., sp. nov., an anaerobic thermophilic bacterium from Sakhalin hot spring.</title>
        <authorList>
            <person name="Khomyakova M.A."/>
            <person name="Merkel A.Y."/>
            <person name="Novikov A."/>
            <person name="Bonch-Osmolovskaya E.A."/>
            <person name="Slobodkin A.I."/>
        </authorList>
    </citation>
    <scope>NUCLEOTIDE SEQUENCE [LARGE SCALE GENOMIC DNA]</scope>
    <source>
        <strain evidence="3 4">A05MB</strain>
    </source>
</reference>
<comment type="cofactor">
    <cofactor evidence="2">
        <name>Mg(2+)</name>
        <dbReference type="ChEBI" id="CHEBI:18420"/>
    </cofactor>
    <text evidence="2">Binds 2 magnesium ions per subunit.</text>
</comment>
<comment type="caution">
    <text evidence="3">The sequence shown here is derived from an EMBL/GenBank/DDBJ whole genome shotgun (WGS) entry which is preliminary data.</text>
</comment>
<feature type="active site" evidence="2">
    <location>
        <position position="16"/>
    </location>
</feature>
<feature type="binding site" evidence="2">
    <location>
        <position position="65"/>
    </location>
    <ligand>
        <name>substrate</name>
    </ligand>
</feature>
<feature type="binding site" evidence="2">
    <location>
        <position position="67"/>
    </location>
    <ligand>
        <name>substrate</name>
    </ligand>
</feature>
<feature type="binding site" evidence="2">
    <location>
        <begin position="184"/>
        <end position="186"/>
    </location>
    <ligand>
        <name>substrate</name>
    </ligand>
</feature>
<comment type="subunit">
    <text evidence="2">Homodimer.</text>
</comment>
<feature type="binding site" evidence="2">
    <location>
        <position position="29"/>
    </location>
    <ligand>
        <name>substrate</name>
    </ligand>
</feature>
<feature type="active site" description="Proton acceptor" evidence="2">
    <location>
        <position position="64"/>
    </location>
</feature>
<dbReference type="GO" id="GO:0000287">
    <property type="term" value="F:magnesium ion binding"/>
    <property type="evidence" value="ECO:0007669"/>
    <property type="project" value="UniProtKB-UniRule"/>
</dbReference>
<keyword evidence="1 2" id="KW-0808">Transferase</keyword>
<feature type="binding site" evidence="2">
    <location>
        <position position="197"/>
    </location>
    <ligand>
        <name>Mg(2+)</name>
        <dbReference type="ChEBI" id="CHEBI:18420"/>
    </ligand>
</feature>
<dbReference type="GO" id="GO:0030145">
    <property type="term" value="F:manganese ion binding"/>
    <property type="evidence" value="ECO:0007669"/>
    <property type="project" value="TreeGrafter"/>
</dbReference>
<proteinExistence type="inferred from homology"/>
<feature type="binding site" evidence="2">
    <location>
        <begin position="61"/>
        <end position="63"/>
    </location>
    <ligand>
        <name>substrate</name>
    </ligand>
</feature>
<dbReference type="CDD" id="cd00475">
    <property type="entry name" value="Cis_IPPS"/>
    <property type="match status" value="1"/>
</dbReference>
<dbReference type="RefSeq" id="WP_149543940.1">
    <property type="nucleotide sequence ID" value="NZ_VTPS01000001.1"/>
</dbReference>
<feature type="binding site" evidence="2">
    <location>
        <position position="21"/>
    </location>
    <ligand>
        <name>substrate</name>
    </ligand>
</feature>
<dbReference type="PROSITE" id="PS01066">
    <property type="entry name" value="UPP_SYNTHASE"/>
    <property type="match status" value="1"/>
</dbReference>
<dbReference type="GO" id="GO:0008834">
    <property type="term" value="F:ditrans,polycis-undecaprenyl-diphosphate synthase [(2E,6E)-farnesyl-diphosphate specific] activity"/>
    <property type="evidence" value="ECO:0007669"/>
    <property type="project" value="TreeGrafter"/>
</dbReference>
<comment type="function">
    <text evidence="2">Catalyzes the condensation of isopentenyl diphosphate (IPP) with allylic pyrophosphates generating different type of terpenoids.</text>
</comment>
<feature type="binding site" evidence="2">
    <location>
        <position position="178"/>
    </location>
    <ligand>
        <name>substrate</name>
    </ligand>
</feature>
<dbReference type="FunFam" id="3.40.1180.10:FF:000001">
    <property type="entry name" value="(2E,6E)-farnesyl-diphosphate-specific ditrans,polycis-undecaprenyl-diphosphate synthase"/>
    <property type="match status" value="1"/>
</dbReference>
<sequence>MSEHNSLPYHLAIIMDGNGRWALNHNYDRTHGHKRGIETLKNTITECKKLGIKILSVYAFSTENWKRPKEEVDFLMTLLVYYLKNEIDEINKKNIKIRFIGRINELPSYVIDEIIRAENLTSSNNDFILNVAVNYGGRAEIIDAVNSIIASGISEIDENNFKNFLYFKDIPYPDLIIRTGGEKRISNFLLWEMAYSELYFTDVLWPDFSKEDLYKAIYDYAQRERRYGGI</sequence>
<organism evidence="3 4">
    <name type="scientific">Calorimonas adulescens</name>
    <dbReference type="NCBI Taxonomy" id="2606906"/>
    <lineage>
        <taxon>Bacteria</taxon>
        <taxon>Bacillati</taxon>
        <taxon>Bacillota</taxon>
        <taxon>Clostridia</taxon>
        <taxon>Thermoanaerobacterales</taxon>
        <taxon>Thermoanaerobacteraceae</taxon>
        <taxon>Calorimonas</taxon>
    </lineage>
</organism>
<keyword evidence="4" id="KW-1185">Reference proteome</keyword>